<feature type="signal peptide" evidence="1">
    <location>
        <begin position="1"/>
        <end position="19"/>
    </location>
</feature>
<dbReference type="HOGENOM" id="CLU_1394121_0_0_5"/>
<dbReference type="RefSeq" id="WP_038464941.1">
    <property type="nucleotide sequence ID" value="NZ_CP008941.1"/>
</dbReference>
<organism evidence="2 3">
    <name type="scientific">Candidatus Odyssella acanthamoebae</name>
    <dbReference type="NCBI Taxonomy" id="91604"/>
    <lineage>
        <taxon>Bacteria</taxon>
        <taxon>Pseudomonadati</taxon>
        <taxon>Pseudomonadota</taxon>
        <taxon>Alphaproteobacteria</taxon>
        <taxon>Holosporales</taxon>
        <taxon>Candidatus Paracaedibacteraceae</taxon>
        <taxon>Candidatus Odyssella</taxon>
    </lineage>
</organism>
<dbReference type="AlphaFoldDB" id="A0A077AXY0"/>
<dbReference type="STRING" id="91604.ID47_06625"/>
<reference evidence="2 3" key="1">
    <citation type="submission" date="2014-07" db="EMBL/GenBank/DDBJ databases">
        <title>Comparative genomic insights into amoeba endosymbionts belonging to the families of Holosporaceae and Candidatus Midichloriaceae within Rickettsiales.</title>
        <authorList>
            <person name="Wang Z."/>
            <person name="Wu M."/>
        </authorList>
    </citation>
    <scope>NUCLEOTIDE SEQUENCE [LARGE SCALE GENOMIC DNA]</scope>
    <source>
        <strain evidence="2">PRA3</strain>
    </source>
</reference>
<dbReference type="EMBL" id="CP008941">
    <property type="protein sequence ID" value="AIK96488.1"/>
    <property type="molecule type" value="Genomic_DNA"/>
</dbReference>
<evidence type="ECO:0000313" key="3">
    <source>
        <dbReference type="Proteomes" id="UP000028926"/>
    </source>
</evidence>
<dbReference type="KEGG" id="paca:ID47_06625"/>
<keyword evidence="3" id="KW-1185">Reference proteome</keyword>
<dbReference type="eggNOG" id="ENOG50318IC">
    <property type="taxonomic scope" value="Bacteria"/>
</dbReference>
<gene>
    <name evidence="2" type="ORF">ID47_06625</name>
</gene>
<accession>A0A077AXY0</accession>
<sequence length="195" mass="21909">MKAILFAATLLSSSMAATLAVKGPLTEKSAYHLHEVFVQNSGARLDGTPYKQYNVTLGYIANVESQDADQLTKVINGWLEANRDKIHGMKFRVDRAESDSKRVMITGEHMTNEFYCLRDGLRTAVEAAKVPSGRRYTLALNCKGIFVPSIYVGSIEGVTPKRVTKTINRRIEQSHIIHNDPYFEVEVDNLKLYQN</sequence>
<dbReference type="OrthoDB" id="9829043at2"/>
<dbReference type="Proteomes" id="UP000028926">
    <property type="component" value="Chromosome"/>
</dbReference>
<name>A0A077AXY0_9PROT</name>
<protein>
    <submittedName>
        <fullName evidence="2">Uncharacterized protein</fullName>
    </submittedName>
</protein>
<feature type="chain" id="PRO_5001717475" evidence="1">
    <location>
        <begin position="20"/>
        <end position="195"/>
    </location>
</feature>
<evidence type="ECO:0000256" key="1">
    <source>
        <dbReference type="SAM" id="SignalP"/>
    </source>
</evidence>
<proteinExistence type="predicted"/>
<evidence type="ECO:0000313" key="2">
    <source>
        <dbReference type="EMBL" id="AIK96488.1"/>
    </source>
</evidence>
<keyword evidence="1" id="KW-0732">Signal</keyword>